<proteinExistence type="predicted"/>
<dbReference type="Proteomes" id="UP001500051">
    <property type="component" value="Unassembled WGS sequence"/>
</dbReference>
<organism evidence="2 3">
    <name type="scientific">Microlunatus aurantiacus</name>
    <dbReference type="NCBI Taxonomy" id="446786"/>
    <lineage>
        <taxon>Bacteria</taxon>
        <taxon>Bacillati</taxon>
        <taxon>Actinomycetota</taxon>
        <taxon>Actinomycetes</taxon>
        <taxon>Propionibacteriales</taxon>
        <taxon>Propionibacteriaceae</taxon>
        <taxon>Microlunatus</taxon>
    </lineage>
</organism>
<accession>A0ABP7CZ62</accession>
<protein>
    <submittedName>
        <fullName evidence="2">Uncharacterized protein</fullName>
    </submittedName>
</protein>
<evidence type="ECO:0000313" key="3">
    <source>
        <dbReference type="Proteomes" id="UP001500051"/>
    </source>
</evidence>
<feature type="transmembrane region" description="Helical" evidence="1">
    <location>
        <begin position="30"/>
        <end position="52"/>
    </location>
</feature>
<evidence type="ECO:0000256" key="1">
    <source>
        <dbReference type="SAM" id="Phobius"/>
    </source>
</evidence>
<keyword evidence="3" id="KW-1185">Reference proteome</keyword>
<feature type="transmembrane region" description="Helical" evidence="1">
    <location>
        <begin position="58"/>
        <end position="79"/>
    </location>
</feature>
<dbReference type="RefSeq" id="WP_344811536.1">
    <property type="nucleotide sequence ID" value="NZ_BAAAYX010000003.1"/>
</dbReference>
<keyword evidence="1" id="KW-1133">Transmembrane helix</keyword>
<dbReference type="EMBL" id="BAAAYX010000003">
    <property type="protein sequence ID" value="GAA3698423.1"/>
    <property type="molecule type" value="Genomic_DNA"/>
</dbReference>
<feature type="transmembrane region" description="Helical" evidence="1">
    <location>
        <begin position="6"/>
        <end position="23"/>
    </location>
</feature>
<sequence>MSVMSIGAVCFGIAIGFIAYRTLVRKDSAAITDISAVVGAVGGGAVTVWFDPSTGDTFGWYSIGLLIGMAIYYVQFLVLNGKREAATRLGGAGDVDAGI</sequence>
<comment type="caution">
    <text evidence="2">The sequence shown here is derived from an EMBL/GenBank/DDBJ whole genome shotgun (WGS) entry which is preliminary data.</text>
</comment>
<keyword evidence="1" id="KW-0472">Membrane</keyword>
<name>A0ABP7CZ62_9ACTN</name>
<gene>
    <name evidence="2" type="ORF">GCM10022204_13450</name>
</gene>
<keyword evidence="1" id="KW-0812">Transmembrane</keyword>
<reference evidence="3" key="1">
    <citation type="journal article" date="2019" name="Int. J. Syst. Evol. Microbiol.">
        <title>The Global Catalogue of Microorganisms (GCM) 10K type strain sequencing project: providing services to taxonomists for standard genome sequencing and annotation.</title>
        <authorList>
            <consortium name="The Broad Institute Genomics Platform"/>
            <consortium name="The Broad Institute Genome Sequencing Center for Infectious Disease"/>
            <person name="Wu L."/>
            <person name="Ma J."/>
        </authorList>
    </citation>
    <scope>NUCLEOTIDE SEQUENCE [LARGE SCALE GENOMIC DNA]</scope>
    <source>
        <strain evidence="3">JCM 16548</strain>
    </source>
</reference>
<evidence type="ECO:0000313" key="2">
    <source>
        <dbReference type="EMBL" id="GAA3698423.1"/>
    </source>
</evidence>